<evidence type="ECO:0000313" key="3">
    <source>
        <dbReference type="EMBL" id="HJG87183.1"/>
    </source>
</evidence>
<name>A0A921MM78_9FIRM</name>
<keyword evidence="1" id="KW-0812">Transmembrane</keyword>
<dbReference type="InterPro" id="IPR025328">
    <property type="entry name" value="DUF4234"/>
</dbReference>
<protein>
    <submittedName>
        <fullName evidence="3">DUF4234 domain-containing protein</fullName>
    </submittedName>
</protein>
<feature type="domain" description="DUF4234" evidence="2">
    <location>
        <begin position="4"/>
        <end position="70"/>
    </location>
</feature>
<accession>A0A921MM78</accession>
<feature type="transmembrane region" description="Helical" evidence="1">
    <location>
        <begin position="84"/>
        <end position="103"/>
    </location>
</feature>
<evidence type="ECO:0000313" key="4">
    <source>
        <dbReference type="Proteomes" id="UP000760668"/>
    </source>
</evidence>
<reference evidence="3" key="1">
    <citation type="journal article" date="2021" name="PeerJ">
        <title>Extensive microbial diversity within the chicken gut microbiome revealed by metagenomics and culture.</title>
        <authorList>
            <person name="Gilroy R."/>
            <person name="Ravi A."/>
            <person name="Getino M."/>
            <person name="Pursley I."/>
            <person name="Horton D.L."/>
            <person name="Alikhan N.F."/>
            <person name="Baker D."/>
            <person name="Gharbi K."/>
            <person name="Hall N."/>
            <person name="Watson M."/>
            <person name="Adriaenssens E.M."/>
            <person name="Foster-Nyarko E."/>
            <person name="Jarju S."/>
            <person name="Secka A."/>
            <person name="Antonio M."/>
            <person name="Oren A."/>
            <person name="Chaudhuri R.R."/>
            <person name="La Ragione R."/>
            <person name="Hildebrand F."/>
            <person name="Pallen M.J."/>
        </authorList>
    </citation>
    <scope>NUCLEOTIDE SEQUENCE</scope>
    <source>
        <strain evidence="3">CHK179-5677</strain>
    </source>
</reference>
<feature type="transmembrane region" description="Helical" evidence="1">
    <location>
        <begin position="46"/>
        <end position="63"/>
    </location>
</feature>
<proteinExistence type="predicted"/>
<dbReference type="Proteomes" id="UP000760668">
    <property type="component" value="Unassembled WGS sequence"/>
</dbReference>
<gene>
    <name evidence="3" type="ORF">K8V01_09215</name>
</gene>
<evidence type="ECO:0000259" key="2">
    <source>
        <dbReference type="Pfam" id="PF14018"/>
    </source>
</evidence>
<sequence length="117" mass="12973">MHQRSVAICIVLTIITCGIYGLYWMVCLTDDSTEVTGMGRTSGGMALVFTLITCGIYSIYWSYKMGEKLDIARAQRGVPTGSQAVIYLVLSIFGLSIISWALIQSELNKYYFSGDDF</sequence>
<feature type="transmembrane region" description="Helical" evidence="1">
    <location>
        <begin position="7"/>
        <end position="26"/>
    </location>
</feature>
<dbReference type="EMBL" id="DYUC01000094">
    <property type="protein sequence ID" value="HJG87183.1"/>
    <property type="molecule type" value="Genomic_DNA"/>
</dbReference>
<evidence type="ECO:0000256" key="1">
    <source>
        <dbReference type="SAM" id="Phobius"/>
    </source>
</evidence>
<keyword evidence="1" id="KW-0472">Membrane</keyword>
<dbReference type="Pfam" id="PF14018">
    <property type="entry name" value="DUF4234"/>
    <property type="match status" value="1"/>
</dbReference>
<organism evidence="3 4">
    <name type="scientific">Pseudoflavonifractor capillosus</name>
    <dbReference type="NCBI Taxonomy" id="106588"/>
    <lineage>
        <taxon>Bacteria</taxon>
        <taxon>Bacillati</taxon>
        <taxon>Bacillota</taxon>
        <taxon>Clostridia</taxon>
        <taxon>Eubacteriales</taxon>
        <taxon>Oscillospiraceae</taxon>
        <taxon>Pseudoflavonifractor</taxon>
    </lineage>
</organism>
<comment type="caution">
    <text evidence="3">The sequence shown here is derived from an EMBL/GenBank/DDBJ whole genome shotgun (WGS) entry which is preliminary data.</text>
</comment>
<keyword evidence="1" id="KW-1133">Transmembrane helix</keyword>
<reference evidence="3" key="2">
    <citation type="submission" date="2021-09" db="EMBL/GenBank/DDBJ databases">
        <authorList>
            <person name="Gilroy R."/>
        </authorList>
    </citation>
    <scope>NUCLEOTIDE SEQUENCE</scope>
    <source>
        <strain evidence="3">CHK179-5677</strain>
    </source>
</reference>
<dbReference type="AlphaFoldDB" id="A0A921MM78"/>
<dbReference type="RefSeq" id="WP_295370328.1">
    <property type="nucleotide sequence ID" value="NZ_DYUC01000094.1"/>
</dbReference>